<comment type="cofactor">
    <cofactor evidence="1">
        <name>heme</name>
        <dbReference type="ChEBI" id="CHEBI:30413"/>
    </cofactor>
</comment>
<evidence type="ECO:0000313" key="9">
    <source>
        <dbReference type="Proteomes" id="UP001596317"/>
    </source>
</evidence>
<dbReference type="PANTHER" id="PTHR24286:SF24">
    <property type="entry name" value="LANOSTEROL 14-ALPHA DEMETHYLASE"/>
    <property type="match status" value="1"/>
</dbReference>
<keyword evidence="7" id="KW-0503">Monooxygenase</keyword>
<evidence type="ECO:0000256" key="2">
    <source>
        <dbReference type="ARBA" id="ARBA00010617"/>
    </source>
</evidence>
<name>A0ABW1ZPA2_9DEIO</name>
<dbReference type="InterPro" id="IPR036396">
    <property type="entry name" value="Cyt_P450_sf"/>
</dbReference>
<keyword evidence="9" id="KW-1185">Reference proteome</keyword>
<dbReference type="PANTHER" id="PTHR24286">
    <property type="entry name" value="CYTOCHROME P450 26"/>
    <property type="match status" value="1"/>
</dbReference>
<evidence type="ECO:0000256" key="1">
    <source>
        <dbReference type="ARBA" id="ARBA00001971"/>
    </source>
</evidence>
<reference evidence="9" key="1">
    <citation type="journal article" date="2019" name="Int. J. Syst. Evol. Microbiol.">
        <title>The Global Catalogue of Microorganisms (GCM) 10K type strain sequencing project: providing services to taxonomists for standard genome sequencing and annotation.</title>
        <authorList>
            <consortium name="The Broad Institute Genomics Platform"/>
            <consortium name="The Broad Institute Genome Sequencing Center for Infectious Disease"/>
            <person name="Wu L."/>
            <person name="Ma J."/>
        </authorList>
    </citation>
    <scope>NUCLEOTIDE SEQUENCE [LARGE SCALE GENOMIC DNA]</scope>
    <source>
        <strain evidence="9">CCUG 63830</strain>
    </source>
</reference>
<comment type="caution">
    <text evidence="8">The sequence shown here is derived from an EMBL/GenBank/DDBJ whole genome shotgun (WGS) entry which is preliminary data.</text>
</comment>
<evidence type="ECO:0000313" key="8">
    <source>
        <dbReference type="EMBL" id="MFC6662775.1"/>
    </source>
</evidence>
<dbReference type="Gene3D" id="1.10.630.10">
    <property type="entry name" value="Cytochrome P450"/>
    <property type="match status" value="1"/>
</dbReference>
<proteinExistence type="inferred from homology"/>
<dbReference type="Pfam" id="PF00067">
    <property type="entry name" value="p450"/>
    <property type="match status" value="1"/>
</dbReference>
<evidence type="ECO:0000256" key="3">
    <source>
        <dbReference type="ARBA" id="ARBA00022617"/>
    </source>
</evidence>
<dbReference type="PRINTS" id="PR00463">
    <property type="entry name" value="EP450I"/>
</dbReference>
<evidence type="ECO:0000256" key="7">
    <source>
        <dbReference type="ARBA" id="ARBA00023033"/>
    </source>
</evidence>
<keyword evidence="5" id="KW-0560">Oxidoreductase</keyword>
<evidence type="ECO:0000256" key="4">
    <source>
        <dbReference type="ARBA" id="ARBA00022723"/>
    </source>
</evidence>
<gene>
    <name evidence="8" type="ORF">ACFP90_22270</name>
</gene>
<sequence>MTVRNRLHDSTLAFLRDGYAFILRRSERDHTDVFKTRLLLMPLTCLHGEQAAQLFYDPYRFERRGAAPARAQKTLLGEGGVQGMDGEAHRVRKQMFMSLMTSERLRDLKNFTTAQWHAAAVKWETQSQVVLLDEVQELLCRAVCRWAGVPLRAGEVSLRTADFAAMIDSAGAVGVRHWRGRVGRARAERWAAGLIAQVRAGKLKPDQISALHVIAHHRDVSGALLDEHVAAVELLNVLRPTVAVALYVVFAALALHDFPNAARQLTEGGQAAREHFVQEVRRFYPFFPFAAAKVRQDFEWRGHKFTRGQRTLLDLYGTNHDRRVWGDPETFRPERFREWNGSAHNFIPQGGGDHFQGHRCAGEWITTALMQEALHFLTEEVKYTVPPQDLRMSLRRFPARPASRFVVHDVRRSALAAG</sequence>
<dbReference type="InterPro" id="IPR002401">
    <property type="entry name" value="Cyt_P450_E_grp-I"/>
</dbReference>
<evidence type="ECO:0000256" key="6">
    <source>
        <dbReference type="ARBA" id="ARBA00023004"/>
    </source>
</evidence>
<keyword evidence="3" id="KW-0349">Heme</keyword>
<organism evidence="8 9">
    <name type="scientific">Deinococcus multiflagellatus</name>
    <dbReference type="NCBI Taxonomy" id="1656887"/>
    <lineage>
        <taxon>Bacteria</taxon>
        <taxon>Thermotogati</taxon>
        <taxon>Deinococcota</taxon>
        <taxon>Deinococci</taxon>
        <taxon>Deinococcales</taxon>
        <taxon>Deinococcaceae</taxon>
        <taxon>Deinococcus</taxon>
    </lineage>
</organism>
<accession>A0ABW1ZPA2</accession>
<dbReference type="InterPro" id="IPR001128">
    <property type="entry name" value="Cyt_P450"/>
</dbReference>
<dbReference type="CDD" id="cd11067">
    <property type="entry name" value="CYP152"/>
    <property type="match status" value="1"/>
</dbReference>
<dbReference type="Proteomes" id="UP001596317">
    <property type="component" value="Unassembled WGS sequence"/>
</dbReference>
<comment type="similarity">
    <text evidence="2">Belongs to the cytochrome P450 family.</text>
</comment>
<keyword evidence="4" id="KW-0479">Metal-binding</keyword>
<dbReference type="EMBL" id="JBHSWB010000002">
    <property type="protein sequence ID" value="MFC6662775.1"/>
    <property type="molecule type" value="Genomic_DNA"/>
</dbReference>
<dbReference type="SUPFAM" id="SSF48264">
    <property type="entry name" value="Cytochrome P450"/>
    <property type="match status" value="1"/>
</dbReference>
<dbReference type="RefSeq" id="WP_224612227.1">
    <property type="nucleotide sequence ID" value="NZ_JAIQXV010000024.1"/>
</dbReference>
<protein>
    <submittedName>
        <fullName evidence="8">Cytochrome P450</fullName>
    </submittedName>
</protein>
<evidence type="ECO:0000256" key="5">
    <source>
        <dbReference type="ARBA" id="ARBA00023002"/>
    </source>
</evidence>
<keyword evidence="6" id="KW-0408">Iron</keyword>